<dbReference type="OMA" id="SHMRMIP"/>
<reference evidence="1 2" key="1">
    <citation type="submission" date="2008-07" db="EMBL/GenBank/DDBJ databases">
        <authorList>
            <person name="El-Sayed N."/>
            <person name="Caler E."/>
            <person name="Inman J."/>
            <person name="Amedeo P."/>
            <person name="Hass B."/>
            <person name="Wortman J."/>
        </authorList>
    </citation>
    <scope>NUCLEOTIDE SEQUENCE [LARGE SCALE GENOMIC DNA]</scope>
    <source>
        <strain evidence="2">ATCC 50983 / TXsc</strain>
    </source>
</reference>
<accession>C5L5W8</accession>
<protein>
    <submittedName>
        <fullName evidence="1">Uncharacterized protein</fullName>
    </submittedName>
</protein>
<evidence type="ECO:0000313" key="1">
    <source>
        <dbReference type="EMBL" id="EER07873.1"/>
    </source>
</evidence>
<dbReference type="GeneID" id="9043321"/>
<name>C5L5W8_PERM5</name>
<organism evidence="2">
    <name type="scientific">Perkinsus marinus (strain ATCC 50983 / TXsc)</name>
    <dbReference type="NCBI Taxonomy" id="423536"/>
    <lineage>
        <taxon>Eukaryota</taxon>
        <taxon>Sar</taxon>
        <taxon>Alveolata</taxon>
        <taxon>Perkinsozoa</taxon>
        <taxon>Perkinsea</taxon>
        <taxon>Perkinsida</taxon>
        <taxon>Perkinsidae</taxon>
        <taxon>Perkinsus</taxon>
    </lineage>
</organism>
<gene>
    <name evidence="1" type="ORF">Pmar_PMAR014944</name>
</gene>
<dbReference type="InParanoid" id="C5L5W8"/>
<dbReference type="Proteomes" id="UP000007800">
    <property type="component" value="Unassembled WGS sequence"/>
</dbReference>
<keyword evidence="2" id="KW-1185">Reference proteome</keyword>
<dbReference type="EMBL" id="GG679590">
    <property type="protein sequence ID" value="EER07873.1"/>
    <property type="molecule type" value="Genomic_DNA"/>
</dbReference>
<dbReference type="AlphaFoldDB" id="C5L5W8"/>
<proteinExistence type="predicted"/>
<feature type="non-terminal residue" evidence="1">
    <location>
        <position position="1"/>
    </location>
</feature>
<evidence type="ECO:0000313" key="2">
    <source>
        <dbReference type="Proteomes" id="UP000007800"/>
    </source>
</evidence>
<dbReference type="RefSeq" id="XP_002776057.1">
    <property type="nucleotide sequence ID" value="XM_002776011.1"/>
</dbReference>
<sequence>NHSHISGSCPPQVYQLSHMRMIPCNLFHVVLIIGLLIKPQLAEVAALGKYAGWDSDYRFFCIITVKSSSEMQTTADVELDRGSNRAECVNCHFTYGLSKVFGKTNGSENNVDLLSQVDLIAPTGDPTTDCLNKLAETIGVGDHCRWNAYPHNGRMILDGCGSHWSIAHVN</sequence>